<feature type="domain" description="MBD" evidence="9">
    <location>
        <begin position="292"/>
        <end position="364"/>
    </location>
</feature>
<evidence type="ECO:0000256" key="6">
    <source>
        <dbReference type="PROSITE-ProRule" id="PRU00042"/>
    </source>
</evidence>
<keyword evidence="6" id="KW-0862">Zinc</keyword>
<accession>A0A7J6VC95</accession>
<gene>
    <name evidence="10" type="ORF">FRX31_028561</name>
</gene>
<feature type="compositionally biased region" description="Polar residues" evidence="7">
    <location>
        <begin position="548"/>
        <end position="559"/>
    </location>
</feature>
<feature type="region of interest" description="Disordered" evidence="7">
    <location>
        <begin position="723"/>
        <end position="754"/>
    </location>
</feature>
<dbReference type="PROSITE" id="PS50157">
    <property type="entry name" value="ZINC_FINGER_C2H2_2"/>
    <property type="match status" value="1"/>
</dbReference>
<keyword evidence="4" id="KW-0804">Transcription</keyword>
<evidence type="ECO:0000256" key="7">
    <source>
        <dbReference type="SAM" id="MobiDB-lite"/>
    </source>
</evidence>
<evidence type="ECO:0000313" key="11">
    <source>
        <dbReference type="Proteomes" id="UP000554482"/>
    </source>
</evidence>
<keyword evidence="5" id="KW-0539">Nucleus</keyword>
<keyword evidence="6" id="KW-0479">Metal-binding</keyword>
<dbReference type="InterPro" id="IPR037472">
    <property type="entry name" value="MBD8"/>
</dbReference>
<dbReference type="SMART" id="SM00355">
    <property type="entry name" value="ZnF_C2H2"/>
    <property type="match status" value="2"/>
</dbReference>
<protein>
    <submittedName>
        <fullName evidence="10">Methyl-cpg-binding domain-containing protein</fullName>
    </submittedName>
</protein>
<feature type="region of interest" description="Disordered" evidence="7">
    <location>
        <begin position="548"/>
        <end position="599"/>
    </location>
</feature>
<dbReference type="PANTHER" id="PTHR37701:SF17">
    <property type="entry name" value="METHYL BINDING DOMAIN117"/>
    <property type="match status" value="1"/>
</dbReference>
<name>A0A7J6VC95_THATH</name>
<keyword evidence="6" id="KW-0863">Zinc-finger</keyword>
<dbReference type="SUPFAM" id="SSF54171">
    <property type="entry name" value="DNA-binding domain"/>
    <property type="match status" value="1"/>
</dbReference>
<keyword evidence="11" id="KW-1185">Reference proteome</keyword>
<evidence type="ECO:0000256" key="3">
    <source>
        <dbReference type="ARBA" id="ARBA00023125"/>
    </source>
</evidence>
<feature type="domain" description="C2H2-type" evidence="8">
    <location>
        <begin position="473"/>
        <end position="500"/>
    </location>
</feature>
<evidence type="ECO:0000313" key="10">
    <source>
        <dbReference type="EMBL" id="KAF5181850.1"/>
    </source>
</evidence>
<dbReference type="GO" id="GO:0005634">
    <property type="term" value="C:nucleus"/>
    <property type="evidence" value="ECO:0007669"/>
    <property type="project" value="UniProtKB-SubCell"/>
</dbReference>
<reference evidence="10 11" key="1">
    <citation type="submission" date="2020-06" db="EMBL/GenBank/DDBJ databases">
        <title>Transcriptomic and genomic resources for Thalictrum thalictroides and T. hernandezii: Facilitating candidate gene discovery in an emerging model plant lineage.</title>
        <authorList>
            <person name="Arias T."/>
            <person name="Riano-Pachon D.M."/>
            <person name="Di Stilio V.S."/>
        </authorList>
    </citation>
    <scope>NUCLEOTIDE SEQUENCE [LARGE SCALE GENOMIC DNA]</scope>
    <source>
        <strain evidence="11">cv. WT478/WT964</strain>
        <tissue evidence="10">Leaves</tissue>
    </source>
</reference>
<evidence type="ECO:0000256" key="2">
    <source>
        <dbReference type="ARBA" id="ARBA00023015"/>
    </source>
</evidence>
<keyword evidence="2" id="KW-0805">Transcription regulation</keyword>
<feature type="compositionally biased region" description="Polar residues" evidence="7">
    <location>
        <begin position="723"/>
        <end position="750"/>
    </location>
</feature>
<proteinExistence type="predicted"/>
<feature type="region of interest" description="Disordered" evidence="7">
    <location>
        <begin position="85"/>
        <end position="110"/>
    </location>
</feature>
<evidence type="ECO:0000256" key="4">
    <source>
        <dbReference type="ARBA" id="ARBA00023163"/>
    </source>
</evidence>
<organism evidence="10 11">
    <name type="scientific">Thalictrum thalictroides</name>
    <name type="common">Rue-anemone</name>
    <name type="synonym">Anemone thalictroides</name>
    <dbReference type="NCBI Taxonomy" id="46969"/>
    <lineage>
        <taxon>Eukaryota</taxon>
        <taxon>Viridiplantae</taxon>
        <taxon>Streptophyta</taxon>
        <taxon>Embryophyta</taxon>
        <taxon>Tracheophyta</taxon>
        <taxon>Spermatophyta</taxon>
        <taxon>Magnoliopsida</taxon>
        <taxon>Ranunculales</taxon>
        <taxon>Ranunculaceae</taxon>
        <taxon>Thalictroideae</taxon>
        <taxon>Thalictrum</taxon>
    </lineage>
</organism>
<feature type="compositionally biased region" description="Polar residues" evidence="7">
    <location>
        <begin position="620"/>
        <end position="629"/>
    </location>
</feature>
<dbReference type="AlphaFoldDB" id="A0A7J6VC95"/>
<dbReference type="Proteomes" id="UP000554482">
    <property type="component" value="Unassembled WGS sequence"/>
</dbReference>
<evidence type="ECO:0000256" key="5">
    <source>
        <dbReference type="ARBA" id="ARBA00023242"/>
    </source>
</evidence>
<dbReference type="GO" id="GO:0003677">
    <property type="term" value="F:DNA binding"/>
    <property type="evidence" value="ECO:0007669"/>
    <property type="project" value="UniProtKB-KW"/>
</dbReference>
<sequence>MTITSIKSSSNRNLDLDSIPIVDLRLLTQSELNSLSQCSTKSVDLHQRCDNNIVIPKIDRSVFNESAGSRKQTYSRLRLAPRKPEISAVGRGRYNPVPKPHSNPVDDPERKENKEIVSLLRDLFANHSQIKFKDRNLELAIVETGTAGFVQQQQQQNENEDEDLSKAIVVAENQEVGFGEILKRKRGRPRKDEGKFRVRDRNPKIRKVEIKSSGGGGGGDFYDKGKKIEDVVMEIVNRNGVVVDLAALGSSVDPYGPELNRRTIGLTTEEELLAFLRELKGQWGSRRKKRKVVDACDFGDALPIGWKLLISLRRKEGSLSLYCRRYISPTGEQFASCKEVSSYLLPFFGFQDEDRLNSFQSDESDTEAHKLSSSSAGFAPKDESTKDEQTYSAATPIASFSSDHDKQLVLLGSENLADVEIRDLLECHICKMNFDEKDAYLQHLLSSHQKSTKRSRHSNTSVCDGVIIRDGKFECQFCHKVFDERRRYNGHVGVHVRNYVRSLEQSSGGTKIPHKVKPSSVSEALPRLCGVDAPADNDNRVVQLASTCSKENSVEQSPASRLPVLSREEESDDIDKGLVSPTSIPSGERTIQNNVKSPSVSRVLPRFHEIEASLDKGSVPPTSIPSEETSLQKKVKPSSSSSIVLPLVSREETSDDIDKDSVPLISSPSDVTVQNNIKLPSESGVPPGFPGVEASPATDNGSVLVTSTPCDEAIMQNDVKLSSGQLEASADTSNDSPQISTPSNELNIVSPSGKLGAESSLDVVSAIPTSEPNSPQCKPDSGVYNPQYFPASLNVENVHRPDDNLISESISQKFTFPSNFGRSVGSPFSNQDIVGNRVDETLGGVPGDKQDSDIEMTDDKQGRIDMSNSNLNVGLRSCLDPTAALCNNVEYGTPETFEGKDFFTSTTDCKLKINSVLNSDFRSCLESVSTFHNNVNNGTDVTYERNNVFASSADGINMSGLKQGEGSFSFSFAPPGSQKANGLGISTDEVFSLSMKVPELDRGKGYGFNEAEKCFSTNISQSNEDSLIDSINCADKGSMLQRLGVDTSSSLLQSSGCYPTLDLMSNMGQGENGTFPLQKFDNMSGFEGLGFDDLEPSKFGFVSSKETNTLTQEPMDLAYDSALEDALNTSVQFEWEPVLPKMDNSQQQSAICVWCRVPFNHDAINLEMQSDSVGFMCPTCKAKISGQLNVVDNDGLSMNRNPWI</sequence>
<keyword evidence="3" id="KW-0238">DNA-binding</keyword>
<dbReference type="OrthoDB" id="1893318at2759"/>
<evidence type="ECO:0000259" key="9">
    <source>
        <dbReference type="PROSITE" id="PS50982"/>
    </source>
</evidence>
<dbReference type="PROSITE" id="PS00028">
    <property type="entry name" value="ZINC_FINGER_C2H2_1"/>
    <property type="match status" value="2"/>
</dbReference>
<dbReference type="EMBL" id="JABWDY010035636">
    <property type="protein sequence ID" value="KAF5181850.1"/>
    <property type="molecule type" value="Genomic_DNA"/>
</dbReference>
<dbReference type="GO" id="GO:0008270">
    <property type="term" value="F:zinc ion binding"/>
    <property type="evidence" value="ECO:0007669"/>
    <property type="project" value="UniProtKB-KW"/>
</dbReference>
<feature type="region of interest" description="Disordered" evidence="7">
    <location>
        <begin position="612"/>
        <end position="641"/>
    </location>
</feature>
<dbReference type="InterPro" id="IPR013087">
    <property type="entry name" value="Znf_C2H2_type"/>
</dbReference>
<evidence type="ECO:0000259" key="8">
    <source>
        <dbReference type="PROSITE" id="PS50157"/>
    </source>
</evidence>
<dbReference type="Gene3D" id="3.30.890.10">
    <property type="entry name" value="Methyl-cpg-binding Protein 2, Chain A"/>
    <property type="match status" value="1"/>
</dbReference>
<feature type="compositionally biased region" description="Polar residues" evidence="7">
    <location>
        <begin position="580"/>
        <end position="599"/>
    </location>
</feature>
<dbReference type="InterPro" id="IPR001739">
    <property type="entry name" value="Methyl_CpG_DNA-bd"/>
</dbReference>
<dbReference type="PROSITE" id="PS50982">
    <property type="entry name" value="MBD"/>
    <property type="match status" value="1"/>
</dbReference>
<feature type="region of interest" description="Disordered" evidence="7">
    <location>
        <begin position="359"/>
        <end position="385"/>
    </location>
</feature>
<evidence type="ECO:0000256" key="1">
    <source>
        <dbReference type="ARBA" id="ARBA00004123"/>
    </source>
</evidence>
<comment type="caution">
    <text evidence="10">The sequence shown here is derived from an EMBL/GenBank/DDBJ whole genome shotgun (WGS) entry which is preliminary data.</text>
</comment>
<dbReference type="InterPro" id="IPR016177">
    <property type="entry name" value="DNA-bd_dom_sf"/>
</dbReference>
<dbReference type="PANTHER" id="PTHR37701">
    <property type="entry name" value="METHYL-CPG-BINDING DOMAIN-CONTAINING PROTEIN 8"/>
    <property type="match status" value="1"/>
</dbReference>
<comment type="subcellular location">
    <subcellularLocation>
        <location evidence="1">Nucleus</location>
    </subcellularLocation>
</comment>